<feature type="compositionally biased region" description="Low complexity" evidence="1">
    <location>
        <begin position="68"/>
        <end position="78"/>
    </location>
</feature>
<feature type="compositionally biased region" description="Low complexity" evidence="1">
    <location>
        <begin position="32"/>
        <end position="42"/>
    </location>
</feature>
<accession>A0A382DV35</accession>
<feature type="compositionally biased region" description="Low complexity" evidence="1">
    <location>
        <begin position="14"/>
        <end position="24"/>
    </location>
</feature>
<evidence type="ECO:0000313" key="2">
    <source>
        <dbReference type="EMBL" id="SVB41962.1"/>
    </source>
</evidence>
<feature type="non-terminal residue" evidence="2">
    <location>
        <position position="260"/>
    </location>
</feature>
<feature type="compositionally biased region" description="Low complexity" evidence="1">
    <location>
        <begin position="50"/>
        <end position="60"/>
    </location>
</feature>
<name>A0A382DV35_9ZZZZ</name>
<dbReference type="EMBL" id="UINC01041124">
    <property type="protein sequence ID" value="SVB41962.1"/>
    <property type="molecule type" value="Genomic_DNA"/>
</dbReference>
<organism evidence="2">
    <name type="scientific">marine metagenome</name>
    <dbReference type="NCBI Taxonomy" id="408172"/>
    <lineage>
        <taxon>unclassified sequences</taxon>
        <taxon>metagenomes</taxon>
        <taxon>ecological metagenomes</taxon>
    </lineage>
</organism>
<dbReference type="AlphaFoldDB" id="A0A382DV35"/>
<feature type="non-terminal residue" evidence="2">
    <location>
        <position position="1"/>
    </location>
</feature>
<feature type="compositionally biased region" description="Low complexity" evidence="1">
    <location>
        <begin position="85"/>
        <end position="100"/>
    </location>
</feature>
<proteinExistence type="predicted"/>
<protein>
    <submittedName>
        <fullName evidence="2">Uncharacterized protein</fullName>
    </submittedName>
</protein>
<gene>
    <name evidence="2" type="ORF">METZ01_LOCUS194816</name>
</gene>
<reference evidence="2" key="1">
    <citation type="submission" date="2018-05" db="EMBL/GenBank/DDBJ databases">
        <authorList>
            <person name="Lanie J.A."/>
            <person name="Ng W.-L."/>
            <person name="Kazmierczak K.M."/>
            <person name="Andrzejewski T.M."/>
            <person name="Davidsen T.M."/>
            <person name="Wayne K.J."/>
            <person name="Tettelin H."/>
            <person name="Glass J.I."/>
            <person name="Rusch D."/>
            <person name="Podicherti R."/>
            <person name="Tsui H.-C.T."/>
            <person name="Winkler M.E."/>
        </authorList>
    </citation>
    <scope>NUCLEOTIDE SEQUENCE</scope>
</reference>
<evidence type="ECO:0000256" key="1">
    <source>
        <dbReference type="SAM" id="MobiDB-lite"/>
    </source>
</evidence>
<feature type="region of interest" description="Disordered" evidence="1">
    <location>
        <begin position="1"/>
        <end position="100"/>
    </location>
</feature>
<sequence length="260" mass="26269">VAATTTAPPPTTAPPTTTVAATTTAPPPTTAPPTTTVAATTTAPPPTTAPPTTTVAATTTAPPPTTAPPTTTVAATTTAPPPTTAAPTTMIPSTTTSTTATPPVAALAGVKWEVGGVGIPGMDLDGHDLNVLGGFGLPAVMTGGGPSGGVTVTWVSEDRTSCDIRMQRGTKFIKVLGRGQCVFSVELKDRDASQHDPGVFRLIKIEDGLVATASSVTKEAWGVLPDWVRSILTDSYVEYPVGATISADSFKRLPAFELAP</sequence>